<evidence type="ECO:0000256" key="1">
    <source>
        <dbReference type="SAM" id="MobiDB-lite"/>
    </source>
</evidence>
<proteinExistence type="predicted"/>
<feature type="compositionally biased region" description="Gly residues" evidence="1">
    <location>
        <begin position="304"/>
        <end position="318"/>
    </location>
</feature>
<feature type="compositionally biased region" description="Basic and acidic residues" evidence="1">
    <location>
        <begin position="328"/>
        <end position="345"/>
    </location>
</feature>
<dbReference type="Gene3D" id="3.40.630.30">
    <property type="match status" value="1"/>
</dbReference>
<feature type="compositionally biased region" description="Acidic residues" evidence="1">
    <location>
        <begin position="291"/>
        <end position="303"/>
    </location>
</feature>
<dbReference type="GeneID" id="95987194"/>
<accession>A0ABR3PX75</accession>
<gene>
    <name evidence="2" type="ORF">Q8F55_006151</name>
</gene>
<dbReference type="RefSeq" id="XP_069206691.1">
    <property type="nucleotide sequence ID" value="XM_069354620.1"/>
</dbReference>
<dbReference type="EMBL" id="JBBXJM010000005">
    <property type="protein sequence ID" value="KAL1406747.1"/>
    <property type="molecule type" value="Genomic_DNA"/>
</dbReference>
<evidence type="ECO:0000313" key="3">
    <source>
        <dbReference type="Proteomes" id="UP001565368"/>
    </source>
</evidence>
<evidence type="ECO:0008006" key="4">
    <source>
        <dbReference type="Google" id="ProtNLM"/>
    </source>
</evidence>
<sequence>MSTGAQLCVIAAPSSSPRTPSPVTPTSSPSSPTTAPRNAPPPSPLKLTTLPPTLAIRPRPIPHALLPAPYAHFCLTPYLASDADDMYELVNHPRVARGLGVRPSAPFSRADAARVVRRASARAGWPLNALRRTASLTTDHFPPLLGCITLARDTFAALPHALGERLRASERQLADQDAHWALQFCLDPALHGGGVMGAALRFVLSAWFVPVVNPYPGQLGATAPAAAMRGGAVARIHRRLGFVPLASVPGDAGAVAGPDDDVVCCAWMGAGVVGLEGSAWRGLGLVPVSGGEEDAEGEEEDEGGGAPLGCAIGAGGKAVGSNAASNPRDCKAHADDGGHEARRSSPDPMPPRTPDETDVDSPPRPPASAIVSV</sequence>
<name>A0ABR3PX75_9TREE</name>
<feature type="compositionally biased region" description="Low complexity" evidence="1">
    <location>
        <begin position="24"/>
        <end position="37"/>
    </location>
</feature>
<dbReference type="Proteomes" id="UP001565368">
    <property type="component" value="Unassembled WGS sequence"/>
</dbReference>
<organism evidence="2 3">
    <name type="scientific">Vanrija albida</name>
    <dbReference type="NCBI Taxonomy" id="181172"/>
    <lineage>
        <taxon>Eukaryota</taxon>
        <taxon>Fungi</taxon>
        <taxon>Dikarya</taxon>
        <taxon>Basidiomycota</taxon>
        <taxon>Agaricomycotina</taxon>
        <taxon>Tremellomycetes</taxon>
        <taxon>Trichosporonales</taxon>
        <taxon>Trichosporonaceae</taxon>
        <taxon>Vanrija</taxon>
    </lineage>
</organism>
<evidence type="ECO:0000313" key="2">
    <source>
        <dbReference type="EMBL" id="KAL1406747.1"/>
    </source>
</evidence>
<protein>
    <recommendedName>
        <fullName evidence="4">N-acetyltransferase domain-containing protein</fullName>
    </recommendedName>
</protein>
<feature type="region of interest" description="Disordered" evidence="1">
    <location>
        <begin position="289"/>
        <end position="373"/>
    </location>
</feature>
<comment type="caution">
    <text evidence="2">The sequence shown here is derived from an EMBL/GenBank/DDBJ whole genome shotgun (WGS) entry which is preliminary data.</text>
</comment>
<feature type="region of interest" description="Disordered" evidence="1">
    <location>
        <begin position="1"/>
        <end position="51"/>
    </location>
</feature>
<keyword evidence="3" id="KW-1185">Reference proteome</keyword>
<reference evidence="2 3" key="1">
    <citation type="submission" date="2023-08" db="EMBL/GenBank/DDBJ databases">
        <title>Annotated Genome Sequence of Vanrija albida AlHP1.</title>
        <authorList>
            <person name="Herzog R."/>
        </authorList>
    </citation>
    <scope>NUCLEOTIDE SEQUENCE [LARGE SCALE GENOMIC DNA]</scope>
    <source>
        <strain evidence="2 3">AlHP1</strain>
    </source>
</reference>